<keyword evidence="5" id="KW-1185">Reference proteome</keyword>
<feature type="domain" description="FecR protein" evidence="2">
    <location>
        <begin position="187"/>
        <end position="286"/>
    </location>
</feature>
<dbReference type="Pfam" id="PF16344">
    <property type="entry name" value="FecR_C"/>
    <property type="match status" value="1"/>
</dbReference>
<dbReference type="GO" id="GO:0016989">
    <property type="term" value="F:sigma factor antagonist activity"/>
    <property type="evidence" value="ECO:0007669"/>
    <property type="project" value="TreeGrafter"/>
</dbReference>
<name>A0A318UB66_9SPHI</name>
<keyword evidence="1" id="KW-0472">Membrane</keyword>
<sequence length="398" mass="45298">MQAISELFHRYLNNQCTAEEVKILLTYFGENKSRQDLEQLILSQLNSPAPEGFEERPEVVALFKQTDLYLNNEIFNKKEEKKIRFPFYKGLVIAASVALLFSVSLYLYIQSKKPHSFSQSLAAMNVKPGTDKATLTLADGTTVILGTDDQNAVLNDKGIRIKKTKDGTLVYEIQNQAEAEHAGGYNELSTPRGAKYQVLLPDGTKVWLNASSTLRYPLVFAKAERRVELKGEGYFEVEKVFKDNQRIPFYVETPKQIIQVLGTEFNISAYDDDAEARTTLVSGKVNVWGRKGNEHEILNPGEQAISVSANSIEVIKVNPEISRAWKNGNFMFEDMYLKDILKQVSRWYNVEIDYEHLPQTRYNALVSRSEPLSNVLRMLEKTGNIKFKLTNNVIKVTY</sequence>
<reference evidence="4 5" key="1">
    <citation type="submission" date="2018-06" db="EMBL/GenBank/DDBJ databases">
        <title>Genomic Encyclopedia of Archaeal and Bacterial Type Strains, Phase II (KMG-II): from individual species to whole genera.</title>
        <authorList>
            <person name="Goeker M."/>
        </authorList>
    </citation>
    <scope>NUCLEOTIDE SEQUENCE [LARGE SCALE GENOMIC DNA]</scope>
    <source>
        <strain evidence="4 5">DSM 27372</strain>
    </source>
</reference>
<gene>
    <name evidence="4" type="ORF">B0O44_11034</name>
</gene>
<proteinExistence type="predicted"/>
<dbReference type="InterPro" id="IPR032508">
    <property type="entry name" value="FecR_C"/>
</dbReference>
<feature type="domain" description="Protein FecR C-terminal" evidence="3">
    <location>
        <begin position="330"/>
        <end position="395"/>
    </location>
</feature>
<dbReference type="OrthoDB" id="1099963at2"/>
<dbReference type="Pfam" id="PF04773">
    <property type="entry name" value="FecR"/>
    <property type="match status" value="1"/>
</dbReference>
<evidence type="ECO:0000313" key="5">
    <source>
        <dbReference type="Proteomes" id="UP000248198"/>
    </source>
</evidence>
<organism evidence="4 5">
    <name type="scientific">Pedobacter nutrimenti</name>
    <dbReference type="NCBI Taxonomy" id="1241337"/>
    <lineage>
        <taxon>Bacteria</taxon>
        <taxon>Pseudomonadati</taxon>
        <taxon>Bacteroidota</taxon>
        <taxon>Sphingobacteriia</taxon>
        <taxon>Sphingobacteriales</taxon>
        <taxon>Sphingobacteriaceae</taxon>
        <taxon>Pedobacter</taxon>
    </lineage>
</organism>
<keyword evidence="1" id="KW-1133">Transmembrane helix</keyword>
<dbReference type="InterPro" id="IPR006860">
    <property type="entry name" value="FecR"/>
</dbReference>
<dbReference type="RefSeq" id="WP_110834361.1">
    <property type="nucleotide sequence ID" value="NZ_QKLU01000010.1"/>
</dbReference>
<evidence type="ECO:0000256" key="1">
    <source>
        <dbReference type="SAM" id="Phobius"/>
    </source>
</evidence>
<keyword evidence="1" id="KW-0812">Transmembrane</keyword>
<dbReference type="AlphaFoldDB" id="A0A318UB66"/>
<dbReference type="PANTHER" id="PTHR30273">
    <property type="entry name" value="PERIPLASMIC SIGNAL SENSOR AND SIGMA FACTOR ACTIVATOR FECR-RELATED"/>
    <property type="match status" value="1"/>
</dbReference>
<dbReference type="Proteomes" id="UP000248198">
    <property type="component" value="Unassembled WGS sequence"/>
</dbReference>
<protein>
    <submittedName>
        <fullName evidence="4">FecR family protein</fullName>
    </submittedName>
</protein>
<dbReference type="InterPro" id="IPR012373">
    <property type="entry name" value="Ferrdict_sens_TM"/>
</dbReference>
<evidence type="ECO:0000259" key="3">
    <source>
        <dbReference type="Pfam" id="PF16344"/>
    </source>
</evidence>
<comment type="caution">
    <text evidence="4">The sequence shown here is derived from an EMBL/GenBank/DDBJ whole genome shotgun (WGS) entry which is preliminary data.</text>
</comment>
<feature type="transmembrane region" description="Helical" evidence="1">
    <location>
        <begin position="87"/>
        <end position="109"/>
    </location>
</feature>
<accession>A0A318UB66</accession>
<evidence type="ECO:0000313" key="4">
    <source>
        <dbReference type="EMBL" id="PYF69396.1"/>
    </source>
</evidence>
<evidence type="ECO:0000259" key="2">
    <source>
        <dbReference type="Pfam" id="PF04773"/>
    </source>
</evidence>
<dbReference type="Gene3D" id="2.60.120.1440">
    <property type="match status" value="1"/>
</dbReference>
<dbReference type="PANTHER" id="PTHR30273:SF2">
    <property type="entry name" value="PROTEIN FECR"/>
    <property type="match status" value="1"/>
</dbReference>
<dbReference type="EMBL" id="QKLU01000010">
    <property type="protein sequence ID" value="PYF69396.1"/>
    <property type="molecule type" value="Genomic_DNA"/>
</dbReference>
<dbReference type="Gene3D" id="3.55.50.30">
    <property type="match status" value="1"/>
</dbReference>